<evidence type="ECO:0000313" key="2">
    <source>
        <dbReference type="EMBL" id="KAF3769740.1"/>
    </source>
</evidence>
<dbReference type="Gene3D" id="3.40.630.30">
    <property type="match status" value="1"/>
</dbReference>
<dbReference type="InterPro" id="IPR016181">
    <property type="entry name" value="Acyl_CoA_acyltransferase"/>
</dbReference>
<evidence type="ECO:0000313" key="3">
    <source>
        <dbReference type="Proteomes" id="UP000803844"/>
    </source>
</evidence>
<dbReference type="CDD" id="cd04301">
    <property type="entry name" value="NAT_SF"/>
    <property type="match status" value="1"/>
</dbReference>
<dbReference type="PANTHER" id="PTHR43441">
    <property type="entry name" value="RIBOSOMAL-PROTEIN-SERINE ACETYLTRANSFERASE"/>
    <property type="match status" value="1"/>
</dbReference>
<dbReference type="OrthoDB" id="41238at2759"/>
<feature type="domain" description="N-acetyltransferase" evidence="1">
    <location>
        <begin position="96"/>
        <end position="206"/>
    </location>
</feature>
<proteinExistence type="predicted"/>
<organism evidence="2 3">
    <name type="scientific">Cryphonectria parasitica (strain ATCC 38755 / EP155)</name>
    <dbReference type="NCBI Taxonomy" id="660469"/>
    <lineage>
        <taxon>Eukaryota</taxon>
        <taxon>Fungi</taxon>
        <taxon>Dikarya</taxon>
        <taxon>Ascomycota</taxon>
        <taxon>Pezizomycotina</taxon>
        <taxon>Sordariomycetes</taxon>
        <taxon>Sordariomycetidae</taxon>
        <taxon>Diaporthales</taxon>
        <taxon>Cryphonectriaceae</taxon>
        <taxon>Cryphonectria-Endothia species complex</taxon>
        <taxon>Cryphonectria</taxon>
    </lineage>
</organism>
<dbReference type="InterPro" id="IPR000182">
    <property type="entry name" value="GNAT_dom"/>
</dbReference>
<dbReference type="Proteomes" id="UP000803844">
    <property type="component" value="Unassembled WGS sequence"/>
</dbReference>
<dbReference type="Pfam" id="PF13302">
    <property type="entry name" value="Acetyltransf_3"/>
    <property type="match status" value="1"/>
</dbReference>
<evidence type="ECO:0000259" key="1">
    <source>
        <dbReference type="PROSITE" id="PS51186"/>
    </source>
</evidence>
<accession>A0A9P4YBQ8</accession>
<protein>
    <recommendedName>
        <fullName evidence="1">N-acetyltransferase domain-containing protein</fullName>
    </recommendedName>
</protein>
<dbReference type="InterPro" id="IPR051908">
    <property type="entry name" value="Ribosomal_N-acetyltransferase"/>
</dbReference>
<dbReference type="GO" id="GO:1990189">
    <property type="term" value="F:protein N-terminal-serine acetyltransferase activity"/>
    <property type="evidence" value="ECO:0007669"/>
    <property type="project" value="TreeGrafter"/>
</dbReference>
<dbReference type="GO" id="GO:0008999">
    <property type="term" value="F:protein-N-terminal-alanine acetyltransferase activity"/>
    <property type="evidence" value="ECO:0007669"/>
    <property type="project" value="TreeGrafter"/>
</dbReference>
<comment type="caution">
    <text evidence="2">The sequence shown here is derived from an EMBL/GenBank/DDBJ whole genome shotgun (WGS) entry which is preliminary data.</text>
</comment>
<keyword evidence="3" id="KW-1185">Reference proteome</keyword>
<gene>
    <name evidence="2" type="ORF">M406DRAFT_354122</name>
</gene>
<dbReference type="AlphaFoldDB" id="A0A9P4YBQ8"/>
<reference evidence="2" key="1">
    <citation type="journal article" date="2020" name="Phytopathology">
        <title>Genome sequence of the chestnut blight fungus Cryphonectria parasitica EP155: A fundamental resource for an archetypical invasive plant pathogen.</title>
        <authorList>
            <person name="Crouch J.A."/>
            <person name="Dawe A."/>
            <person name="Aerts A."/>
            <person name="Barry K."/>
            <person name="Churchill A.C.L."/>
            <person name="Grimwood J."/>
            <person name="Hillman B."/>
            <person name="Milgroom M.G."/>
            <person name="Pangilinan J."/>
            <person name="Smith M."/>
            <person name="Salamov A."/>
            <person name="Schmutz J."/>
            <person name="Yadav J."/>
            <person name="Grigoriev I.V."/>
            <person name="Nuss D."/>
        </authorList>
    </citation>
    <scope>NUCLEOTIDE SEQUENCE</scope>
    <source>
        <strain evidence="2">EP155</strain>
    </source>
</reference>
<sequence>MHAGKHPTFYYPIETPLSNDRVKLIPFDVDLHSAAFVDQSKDYPQLFAHMPSGPFQTVGAWKSRFEDPSSFFSPTNPSSFVFAIIDTTRSPSPEDEDGELAGVVLYMNTSKPHRSTEIGFIVVLPNYQRTHVATNTVGLLMQCAFGSPDEGGLGLVRVEWKTSTANIPSARLAEKIGYSKVGVIPYHYCFALGKRTEKVSNGKPLPPGSDPDDLWRDTVVYSMSWDQWETAKGKVEEMMAR</sequence>
<dbReference type="SUPFAM" id="SSF55729">
    <property type="entry name" value="Acyl-CoA N-acyltransferases (Nat)"/>
    <property type="match status" value="1"/>
</dbReference>
<name>A0A9P4YBQ8_CRYP1</name>
<dbReference type="RefSeq" id="XP_040780701.1">
    <property type="nucleotide sequence ID" value="XM_040922834.1"/>
</dbReference>
<dbReference type="PANTHER" id="PTHR43441:SF5">
    <property type="entry name" value="FAMILY ACETYLTRANSFERASE, PUTATIVE-RELATED"/>
    <property type="match status" value="1"/>
</dbReference>
<dbReference type="EMBL" id="MU032344">
    <property type="protein sequence ID" value="KAF3769740.1"/>
    <property type="molecule type" value="Genomic_DNA"/>
</dbReference>
<dbReference type="GeneID" id="63839963"/>
<dbReference type="PROSITE" id="PS51186">
    <property type="entry name" value="GNAT"/>
    <property type="match status" value="1"/>
</dbReference>